<accession>A0ABW2GTQ9</accession>
<name>A0ABW2GTQ9_9ACTN</name>
<keyword evidence="2" id="KW-1185">Reference proteome</keyword>
<organism evidence="1 2">
    <name type="scientific">Catellatospora aurea</name>
    <dbReference type="NCBI Taxonomy" id="1337874"/>
    <lineage>
        <taxon>Bacteria</taxon>
        <taxon>Bacillati</taxon>
        <taxon>Actinomycetota</taxon>
        <taxon>Actinomycetes</taxon>
        <taxon>Micromonosporales</taxon>
        <taxon>Micromonosporaceae</taxon>
        <taxon>Catellatospora</taxon>
    </lineage>
</organism>
<protein>
    <submittedName>
        <fullName evidence="1">Uncharacterized protein</fullName>
    </submittedName>
</protein>
<reference evidence="2" key="1">
    <citation type="journal article" date="2019" name="Int. J. Syst. Evol. Microbiol.">
        <title>The Global Catalogue of Microorganisms (GCM) 10K type strain sequencing project: providing services to taxonomists for standard genome sequencing and annotation.</title>
        <authorList>
            <consortium name="The Broad Institute Genomics Platform"/>
            <consortium name="The Broad Institute Genome Sequencing Center for Infectious Disease"/>
            <person name="Wu L."/>
            <person name="Ma J."/>
        </authorList>
    </citation>
    <scope>NUCLEOTIDE SEQUENCE [LARGE SCALE GENOMIC DNA]</scope>
    <source>
        <strain evidence="2">CGMCC 1.9106</strain>
    </source>
</reference>
<proteinExistence type="predicted"/>
<gene>
    <name evidence="1" type="ORF">ACFQO7_04775</name>
</gene>
<dbReference type="Proteomes" id="UP001596392">
    <property type="component" value="Unassembled WGS sequence"/>
</dbReference>
<dbReference type="RefSeq" id="WP_376805230.1">
    <property type="nucleotide sequence ID" value="NZ_JBHTAC010000003.1"/>
</dbReference>
<sequence>MSTRRVIADVKAVLAAVPDPLVAASSDAVLSALADAHARRMRADEEIRLLLAYGRQFVYPHPYTLGELASAAGMSVSGVRTAYGPQDVAKVAAATGLEPVPSETEES</sequence>
<comment type="caution">
    <text evidence="1">The sequence shown here is derived from an EMBL/GenBank/DDBJ whole genome shotgun (WGS) entry which is preliminary data.</text>
</comment>
<dbReference type="EMBL" id="JBHTAC010000003">
    <property type="protein sequence ID" value="MFC7241791.1"/>
    <property type="molecule type" value="Genomic_DNA"/>
</dbReference>
<evidence type="ECO:0000313" key="2">
    <source>
        <dbReference type="Proteomes" id="UP001596392"/>
    </source>
</evidence>
<evidence type="ECO:0000313" key="1">
    <source>
        <dbReference type="EMBL" id="MFC7241791.1"/>
    </source>
</evidence>